<keyword evidence="3" id="KW-0050">Antiport</keyword>
<evidence type="ECO:0000256" key="2">
    <source>
        <dbReference type="ARBA" id="ARBA00006228"/>
    </source>
</evidence>
<comment type="similarity">
    <text evidence="2">Belongs to the CPA3 antiporters (TC 2.A.63) subunit E family.</text>
</comment>
<evidence type="ECO:0000256" key="1">
    <source>
        <dbReference type="ARBA" id="ARBA00004651"/>
    </source>
</evidence>
<sequence>MAIQILLNLMLAFIWMFLQNDWTLSGLIVGYVLGLLIIGAFRRFFSRPFYMKKIWAIIRLLLLFIKELFLSSFSVAWQTISPKLNFRPGIFAYETELEKDWEVTLLACLISLTPGTLTLEVSQDKRSLYIHAMDIKEVEEHIKQIRNTFETAILEVKRA</sequence>
<reference evidence="10" key="1">
    <citation type="journal article" date="2019" name="Int. J. Syst. Evol. Microbiol.">
        <title>The Global Catalogue of Microorganisms (GCM) 10K type strain sequencing project: providing services to taxonomists for standard genome sequencing and annotation.</title>
        <authorList>
            <consortium name="The Broad Institute Genomics Platform"/>
            <consortium name="The Broad Institute Genome Sequencing Center for Infectious Disease"/>
            <person name="Wu L."/>
            <person name="Ma J."/>
        </authorList>
    </citation>
    <scope>NUCLEOTIDE SEQUENCE [LARGE SCALE GENOMIC DNA]</scope>
    <source>
        <strain evidence="10">PCU 280</strain>
    </source>
</reference>
<keyword evidence="4" id="KW-1003">Cell membrane</keyword>
<evidence type="ECO:0000256" key="4">
    <source>
        <dbReference type="ARBA" id="ARBA00022475"/>
    </source>
</evidence>
<dbReference type="PANTHER" id="PTHR34584">
    <property type="entry name" value="NA(+)/H(+) ANTIPORTER SUBUNIT E1"/>
    <property type="match status" value="1"/>
</dbReference>
<keyword evidence="10" id="KW-1185">Reference proteome</keyword>
<gene>
    <name evidence="9" type="ORF">ACFP56_17410</name>
</gene>
<evidence type="ECO:0000256" key="7">
    <source>
        <dbReference type="ARBA" id="ARBA00023136"/>
    </source>
</evidence>
<evidence type="ECO:0000313" key="9">
    <source>
        <dbReference type="EMBL" id="MFC6334409.1"/>
    </source>
</evidence>
<comment type="subcellular location">
    <subcellularLocation>
        <location evidence="1">Cell membrane</location>
        <topology evidence="1">Multi-pass membrane protein</topology>
    </subcellularLocation>
</comment>
<dbReference type="PIRSF" id="PIRSF019239">
    <property type="entry name" value="MrpE"/>
    <property type="match status" value="1"/>
</dbReference>
<keyword evidence="5 8" id="KW-0812">Transmembrane</keyword>
<dbReference type="EMBL" id="JBHSTE010000006">
    <property type="protein sequence ID" value="MFC6334409.1"/>
    <property type="molecule type" value="Genomic_DNA"/>
</dbReference>
<dbReference type="NCBIfam" id="NF006517">
    <property type="entry name" value="PRK08965.1-1"/>
    <property type="match status" value="1"/>
</dbReference>
<dbReference type="InterPro" id="IPR002758">
    <property type="entry name" value="Cation_antiport_E"/>
</dbReference>
<organism evidence="9 10">
    <name type="scientific">Paenibacillus septentrionalis</name>
    <dbReference type="NCBI Taxonomy" id="429342"/>
    <lineage>
        <taxon>Bacteria</taxon>
        <taxon>Bacillati</taxon>
        <taxon>Bacillota</taxon>
        <taxon>Bacilli</taxon>
        <taxon>Bacillales</taxon>
        <taxon>Paenibacillaceae</taxon>
        <taxon>Paenibacillus</taxon>
    </lineage>
</organism>
<evidence type="ECO:0000313" key="10">
    <source>
        <dbReference type="Proteomes" id="UP001596233"/>
    </source>
</evidence>
<dbReference type="NCBIfam" id="NF009292">
    <property type="entry name" value="PRK12651.1-3"/>
    <property type="match status" value="1"/>
</dbReference>
<evidence type="ECO:0000256" key="8">
    <source>
        <dbReference type="SAM" id="Phobius"/>
    </source>
</evidence>
<dbReference type="Proteomes" id="UP001596233">
    <property type="component" value="Unassembled WGS sequence"/>
</dbReference>
<keyword evidence="3" id="KW-0813">Transport</keyword>
<evidence type="ECO:0000256" key="5">
    <source>
        <dbReference type="ARBA" id="ARBA00022692"/>
    </source>
</evidence>
<feature type="transmembrane region" description="Helical" evidence="8">
    <location>
        <begin position="5"/>
        <end position="22"/>
    </location>
</feature>
<dbReference type="PANTHER" id="PTHR34584:SF1">
    <property type="entry name" value="NA(+)_H(+) ANTIPORTER SUBUNIT E1"/>
    <property type="match status" value="1"/>
</dbReference>
<evidence type="ECO:0000256" key="3">
    <source>
        <dbReference type="ARBA" id="ARBA00022449"/>
    </source>
</evidence>
<feature type="transmembrane region" description="Helical" evidence="8">
    <location>
        <begin position="28"/>
        <end position="45"/>
    </location>
</feature>
<accession>A0ABW1V6J7</accession>
<evidence type="ECO:0000256" key="6">
    <source>
        <dbReference type="ARBA" id="ARBA00022989"/>
    </source>
</evidence>
<dbReference type="Pfam" id="PF01899">
    <property type="entry name" value="MNHE"/>
    <property type="match status" value="1"/>
</dbReference>
<name>A0ABW1V6J7_9BACL</name>
<feature type="transmembrane region" description="Helical" evidence="8">
    <location>
        <begin position="57"/>
        <end position="77"/>
    </location>
</feature>
<protein>
    <submittedName>
        <fullName evidence="9">Na+/H+ antiporter subunit E</fullName>
    </submittedName>
</protein>
<comment type="caution">
    <text evidence="9">The sequence shown here is derived from an EMBL/GenBank/DDBJ whole genome shotgun (WGS) entry which is preliminary data.</text>
</comment>
<dbReference type="RefSeq" id="WP_379236909.1">
    <property type="nucleotide sequence ID" value="NZ_JBHSTE010000006.1"/>
</dbReference>
<keyword evidence="7 8" id="KW-0472">Membrane</keyword>
<proteinExistence type="inferred from homology"/>
<keyword evidence="6 8" id="KW-1133">Transmembrane helix</keyword>